<dbReference type="Pfam" id="PF07715">
    <property type="entry name" value="Plug"/>
    <property type="match status" value="1"/>
</dbReference>
<sequence length="1065" mass="116063">MTLNFTNLKKTVLLFVLLTCWLFQAQAQRMSVSGKVKSQEDDQPLPGVSIVIKGTATGTVTDAEGNYTIQAQKGETIVFSFLGMKSEEVVVADQTTIDLSLTADITNLGEVVVTALGIKREKKALGYAVTEVSGSQLSTAIEVNAVNSLSGKVAGVDISTPTAGPSGSTRVVIRGNASLSGKNQPLYVIDGVPMDNGDMGSDAGMWGGYDLGNGISSLNPNDIESVSVLKGASASALYGSRASDGVILITTKSGKVKKGIGVEVTSNYTAERVLSRFDDYQTTYGMGRQGVLPTSIENAQTTQVAWGAKLNPNVMVPIYNGEMKPYGAVNNNILSFFRTGSTATNTISLSGGTEKATIRMSVSDLRNQDIVPGTGLRRNTFLINSSLTLADKITISGKVNYINEKVDNRPALSDNPNNVGLALLGIAPNFDQRWLSQNYKDAQGNYVDWNGGNIYRINPYWSVNEIENTSTRNRIIGYLQLNYAFSKSLSFQARGGTDFYSFRYTNFSPKGTPTVTSGAVEELSVNVFENNFEGLLKFNKQILPEFSITAYGGGNIMRSGRENSTSNGQEIILPDIHPITNFRRQTNIYQLYKKQINSLYGATQFAYKDTYFVDATFRNDWSSSLRPGLNSYFYTSLSGSYVFSNHLENQRFLSFGKIRGSVAQVGGDAAPYQLSLNYGLLEFSHLGKPMGQVFNTDIPNADLKPTKTYSYEIGTDLQFLEGRVRLDVAYYNARTVNQILSLKIPVTSGYNNAVINAGQIRNKGIELSLSATPINNTTSGFSWDVMLNYTKNINEVERLHEQIKTYELSAARWAGAVIQAREGAAYGVIVGRKFKRDPEGNIIHNAAGFPMPTDATDQAVLGNGVHKWMMGLSNTFKYKGISLSALIDLKVGADIYSMSNALAYQNGTAEETVEGRDAWYASEEARLAAGVSQEAWTPTGGYVGKGVVNVGTAEKPEYVANAKPVDPELYWRGFLENSPEYFIYDASYAKLRELTIGYTLPPSIISKTPFESISVSFVARNLFILYSNIPNVDPESGYNNGNGQGFEYGSLPSRRSFGASVNLKF</sequence>
<organism evidence="13 14">
    <name type="scientific">Pseudochryseolinea flava</name>
    <dbReference type="NCBI Taxonomy" id="2059302"/>
    <lineage>
        <taxon>Bacteria</taxon>
        <taxon>Pseudomonadati</taxon>
        <taxon>Bacteroidota</taxon>
        <taxon>Cytophagia</taxon>
        <taxon>Cytophagales</taxon>
        <taxon>Fulvivirgaceae</taxon>
        <taxon>Pseudochryseolinea</taxon>
    </lineage>
</organism>
<dbReference type="InterPro" id="IPR023996">
    <property type="entry name" value="TonB-dep_OMP_SusC/RagA"/>
</dbReference>
<keyword evidence="2 8" id="KW-0813">Transport</keyword>
<evidence type="ECO:0000259" key="12">
    <source>
        <dbReference type="Pfam" id="PF07715"/>
    </source>
</evidence>
<comment type="similarity">
    <text evidence="8 9">Belongs to the TonB-dependent receptor family.</text>
</comment>
<dbReference type="InterPro" id="IPR000531">
    <property type="entry name" value="Beta-barrel_TonB"/>
</dbReference>
<dbReference type="InterPro" id="IPR008969">
    <property type="entry name" value="CarboxyPept-like_regulatory"/>
</dbReference>
<feature type="signal peptide" evidence="10">
    <location>
        <begin position="1"/>
        <end position="27"/>
    </location>
</feature>
<dbReference type="EMBL" id="QMFY01000006">
    <property type="protein sequence ID" value="RAW00609.1"/>
    <property type="molecule type" value="Genomic_DNA"/>
</dbReference>
<dbReference type="Proteomes" id="UP000251889">
    <property type="component" value="Unassembled WGS sequence"/>
</dbReference>
<evidence type="ECO:0000256" key="8">
    <source>
        <dbReference type="PROSITE-ProRule" id="PRU01360"/>
    </source>
</evidence>
<evidence type="ECO:0000256" key="4">
    <source>
        <dbReference type="ARBA" id="ARBA00022692"/>
    </source>
</evidence>
<keyword evidence="5 9" id="KW-0798">TonB box</keyword>
<evidence type="ECO:0000256" key="2">
    <source>
        <dbReference type="ARBA" id="ARBA00022448"/>
    </source>
</evidence>
<dbReference type="InterPro" id="IPR036942">
    <property type="entry name" value="Beta-barrel_TonB_sf"/>
</dbReference>
<evidence type="ECO:0000259" key="11">
    <source>
        <dbReference type="Pfam" id="PF00593"/>
    </source>
</evidence>
<keyword evidence="14" id="KW-1185">Reference proteome</keyword>
<dbReference type="SUPFAM" id="SSF49464">
    <property type="entry name" value="Carboxypeptidase regulatory domain-like"/>
    <property type="match status" value="1"/>
</dbReference>
<proteinExistence type="inferred from homology"/>
<keyword evidence="4 8" id="KW-0812">Transmembrane</keyword>
<dbReference type="Gene3D" id="2.170.130.10">
    <property type="entry name" value="TonB-dependent receptor, plug domain"/>
    <property type="match status" value="1"/>
</dbReference>
<dbReference type="InterPro" id="IPR023997">
    <property type="entry name" value="TonB-dep_OMP_SusC/RagA_CS"/>
</dbReference>
<comment type="subcellular location">
    <subcellularLocation>
        <location evidence="1 8">Cell outer membrane</location>
        <topology evidence="1 8">Multi-pass membrane protein</topology>
    </subcellularLocation>
</comment>
<evidence type="ECO:0000256" key="6">
    <source>
        <dbReference type="ARBA" id="ARBA00023136"/>
    </source>
</evidence>
<feature type="domain" description="TonB-dependent receptor-like beta-barrel" evidence="11">
    <location>
        <begin position="434"/>
        <end position="791"/>
    </location>
</feature>
<name>A0A364Y3L7_9BACT</name>
<evidence type="ECO:0000313" key="14">
    <source>
        <dbReference type="Proteomes" id="UP000251889"/>
    </source>
</evidence>
<feature type="domain" description="TonB-dependent receptor plug" evidence="12">
    <location>
        <begin position="123"/>
        <end position="246"/>
    </location>
</feature>
<keyword evidence="3 8" id="KW-1134">Transmembrane beta strand</keyword>
<feature type="chain" id="PRO_5016950419" evidence="10">
    <location>
        <begin position="28"/>
        <end position="1065"/>
    </location>
</feature>
<evidence type="ECO:0000256" key="3">
    <source>
        <dbReference type="ARBA" id="ARBA00022452"/>
    </source>
</evidence>
<dbReference type="Pfam" id="PF13715">
    <property type="entry name" value="CarbopepD_reg_2"/>
    <property type="match status" value="1"/>
</dbReference>
<dbReference type="GO" id="GO:0009279">
    <property type="term" value="C:cell outer membrane"/>
    <property type="evidence" value="ECO:0007669"/>
    <property type="project" value="UniProtKB-SubCell"/>
</dbReference>
<evidence type="ECO:0000256" key="10">
    <source>
        <dbReference type="SAM" id="SignalP"/>
    </source>
</evidence>
<dbReference type="SUPFAM" id="SSF56935">
    <property type="entry name" value="Porins"/>
    <property type="match status" value="1"/>
</dbReference>
<accession>A0A364Y3L7</accession>
<dbReference type="NCBIfam" id="TIGR04057">
    <property type="entry name" value="SusC_RagA_signa"/>
    <property type="match status" value="1"/>
</dbReference>
<dbReference type="InterPro" id="IPR037066">
    <property type="entry name" value="Plug_dom_sf"/>
</dbReference>
<dbReference type="Gene3D" id="2.60.40.1120">
    <property type="entry name" value="Carboxypeptidase-like, regulatory domain"/>
    <property type="match status" value="1"/>
</dbReference>
<evidence type="ECO:0000256" key="9">
    <source>
        <dbReference type="RuleBase" id="RU003357"/>
    </source>
</evidence>
<dbReference type="AlphaFoldDB" id="A0A364Y3L7"/>
<dbReference type="PROSITE" id="PS52016">
    <property type="entry name" value="TONB_DEPENDENT_REC_3"/>
    <property type="match status" value="1"/>
</dbReference>
<dbReference type="NCBIfam" id="TIGR04056">
    <property type="entry name" value="OMP_RagA_SusC"/>
    <property type="match status" value="1"/>
</dbReference>
<dbReference type="Gene3D" id="2.40.170.20">
    <property type="entry name" value="TonB-dependent receptor, beta-barrel domain"/>
    <property type="match status" value="1"/>
</dbReference>
<comment type="caution">
    <text evidence="13">The sequence shown here is derived from an EMBL/GenBank/DDBJ whole genome shotgun (WGS) entry which is preliminary data.</text>
</comment>
<keyword evidence="6 8" id="KW-0472">Membrane</keyword>
<gene>
    <name evidence="13" type="ORF">DQQ10_13530</name>
</gene>
<keyword evidence="7 8" id="KW-0998">Cell outer membrane</keyword>
<evidence type="ECO:0000256" key="1">
    <source>
        <dbReference type="ARBA" id="ARBA00004571"/>
    </source>
</evidence>
<dbReference type="InterPro" id="IPR039426">
    <property type="entry name" value="TonB-dep_rcpt-like"/>
</dbReference>
<keyword evidence="10" id="KW-0732">Signal</keyword>
<evidence type="ECO:0000313" key="13">
    <source>
        <dbReference type="EMBL" id="RAW00609.1"/>
    </source>
</evidence>
<dbReference type="InterPro" id="IPR012910">
    <property type="entry name" value="Plug_dom"/>
</dbReference>
<dbReference type="RefSeq" id="WP_112747409.1">
    <property type="nucleotide sequence ID" value="NZ_QMFY01000006.1"/>
</dbReference>
<dbReference type="OrthoDB" id="9768177at2"/>
<protein>
    <submittedName>
        <fullName evidence="13">SusC/RagA family TonB-linked outer membrane protein</fullName>
    </submittedName>
</protein>
<reference evidence="13 14" key="1">
    <citation type="submission" date="2018-06" db="EMBL/GenBank/DDBJ databases">
        <title>Chryseolinea flavus sp. nov., a member of the phylum Bacteroidetes isolated from soil.</title>
        <authorList>
            <person name="Li Y."/>
            <person name="Wang J."/>
        </authorList>
    </citation>
    <scope>NUCLEOTIDE SEQUENCE [LARGE SCALE GENOMIC DNA]</scope>
    <source>
        <strain evidence="13 14">SDU1-6</strain>
    </source>
</reference>
<dbReference type="Pfam" id="PF00593">
    <property type="entry name" value="TonB_dep_Rec_b-barrel"/>
    <property type="match status" value="1"/>
</dbReference>
<evidence type="ECO:0000256" key="7">
    <source>
        <dbReference type="ARBA" id="ARBA00023237"/>
    </source>
</evidence>
<evidence type="ECO:0000256" key="5">
    <source>
        <dbReference type="ARBA" id="ARBA00023077"/>
    </source>
</evidence>